<evidence type="ECO:0000256" key="6">
    <source>
        <dbReference type="SAM" id="Phobius"/>
    </source>
</evidence>
<evidence type="ECO:0000256" key="4">
    <source>
        <dbReference type="ARBA" id="ARBA00022989"/>
    </source>
</evidence>
<gene>
    <name evidence="7" type="ORF">MMYC01_205621</name>
</gene>
<comment type="subcellular location">
    <subcellularLocation>
        <location evidence="1">Membrane</location>
        <topology evidence="1">Multi-pass membrane protein</topology>
    </subcellularLocation>
</comment>
<dbReference type="GO" id="GO:0022857">
    <property type="term" value="F:transmembrane transporter activity"/>
    <property type="evidence" value="ECO:0007669"/>
    <property type="project" value="InterPro"/>
</dbReference>
<evidence type="ECO:0000256" key="1">
    <source>
        <dbReference type="ARBA" id="ARBA00004141"/>
    </source>
</evidence>
<feature type="transmembrane region" description="Helical" evidence="6">
    <location>
        <begin position="110"/>
        <end position="131"/>
    </location>
</feature>
<dbReference type="PANTHER" id="PTHR43791:SF20">
    <property type="entry name" value="TRANSPORTER, PUTATIVE (AFU_ORTHOLOGUE AFUA_3G14670)-RELATED"/>
    <property type="match status" value="1"/>
</dbReference>
<sequence>MTGTDFNLATSVFFVGYLVFQLPSNMLITRPGHRFHLQRRDQEFRPTRCGVPLSRFRGGAFLPRRRILISSWYTRAELTQRMAYFYLGNALANMFGGLVGAAVLETWMGLWKWLEEGVITIAVALLAMWVLPDYPNTTRWLYEDERAFASRRLLADINESDDQMSRTVWDGAKLALLDYRLYLFVLLQHLSLLSQTFQYFFPSIVETLGYGDIETLWLTAPAQVSGSFAAHLLADTSGGECSRNGDNCAWSPFFRHVLDAHGGCLDQIILSWVANSFPRPMVKRSVAVAIANMVGNTASIYGSYMYPKESAPQYVPGGTANSAICLGVGLLASTNKRLEDMEKAQAENPEAHLTRQEVDVRAEGFRYIY</sequence>
<keyword evidence="3 6" id="KW-0812">Transmembrane</keyword>
<comment type="caution">
    <text evidence="7">The sequence shown here is derived from an EMBL/GenBank/DDBJ whole genome shotgun (WGS) entry which is preliminary data.</text>
</comment>
<keyword evidence="4 6" id="KW-1133">Transmembrane helix</keyword>
<keyword evidence="8" id="KW-1185">Reference proteome</keyword>
<organism evidence="7 8">
    <name type="scientific">Madurella mycetomatis</name>
    <dbReference type="NCBI Taxonomy" id="100816"/>
    <lineage>
        <taxon>Eukaryota</taxon>
        <taxon>Fungi</taxon>
        <taxon>Dikarya</taxon>
        <taxon>Ascomycota</taxon>
        <taxon>Pezizomycotina</taxon>
        <taxon>Sordariomycetes</taxon>
        <taxon>Sordariomycetidae</taxon>
        <taxon>Sordariales</taxon>
        <taxon>Sordariales incertae sedis</taxon>
        <taxon>Madurella</taxon>
    </lineage>
</organism>
<dbReference type="GO" id="GO:0016020">
    <property type="term" value="C:membrane"/>
    <property type="evidence" value="ECO:0007669"/>
    <property type="project" value="UniProtKB-SubCell"/>
</dbReference>
<accession>A0A175W692</accession>
<dbReference type="InterPro" id="IPR011701">
    <property type="entry name" value="MFS"/>
</dbReference>
<keyword evidence="5 6" id="KW-0472">Membrane</keyword>
<evidence type="ECO:0000256" key="5">
    <source>
        <dbReference type="ARBA" id="ARBA00023136"/>
    </source>
</evidence>
<proteinExistence type="predicted"/>
<dbReference type="VEuPathDB" id="FungiDB:MMYC01_205621"/>
<protein>
    <recommendedName>
        <fullName evidence="9">Tartrate transporter</fullName>
    </recommendedName>
</protein>
<keyword evidence="2" id="KW-0813">Transport</keyword>
<dbReference type="InterPro" id="IPR036259">
    <property type="entry name" value="MFS_trans_sf"/>
</dbReference>
<dbReference type="SUPFAM" id="SSF103473">
    <property type="entry name" value="MFS general substrate transporter"/>
    <property type="match status" value="1"/>
</dbReference>
<dbReference type="Gene3D" id="1.20.1250.20">
    <property type="entry name" value="MFS general substrate transporter like domains"/>
    <property type="match status" value="1"/>
</dbReference>
<feature type="transmembrane region" description="Helical" evidence="6">
    <location>
        <begin position="6"/>
        <end position="28"/>
    </location>
</feature>
<evidence type="ECO:0000313" key="7">
    <source>
        <dbReference type="EMBL" id="KXX79236.1"/>
    </source>
</evidence>
<evidence type="ECO:0008006" key="9">
    <source>
        <dbReference type="Google" id="ProtNLM"/>
    </source>
</evidence>
<dbReference type="Pfam" id="PF07690">
    <property type="entry name" value="MFS_1"/>
    <property type="match status" value="1"/>
</dbReference>
<evidence type="ECO:0000256" key="3">
    <source>
        <dbReference type="ARBA" id="ARBA00022692"/>
    </source>
</evidence>
<evidence type="ECO:0000313" key="8">
    <source>
        <dbReference type="Proteomes" id="UP000078237"/>
    </source>
</evidence>
<dbReference type="AlphaFoldDB" id="A0A175W692"/>
<evidence type="ECO:0000256" key="2">
    <source>
        <dbReference type="ARBA" id="ARBA00022448"/>
    </source>
</evidence>
<name>A0A175W692_9PEZI</name>
<dbReference type="EMBL" id="LCTW02000093">
    <property type="protein sequence ID" value="KXX79236.1"/>
    <property type="molecule type" value="Genomic_DNA"/>
</dbReference>
<dbReference type="OrthoDB" id="2250022at2759"/>
<reference evidence="7 8" key="1">
    <citation type="journal article" date="2016" name="Genome Announc.">
        <title>Genome Sequence of Madurella mycetomatis mm55, Isolated from a Human Mycetoma Case in Sudan.</title>
        <authorList>
            <person name="Smit S."/>
            <person name="Derks M.F."/>
            <person name="Bervoets S."/>
            <person name="Fahal A."/>
            <person name="van Leeuwen W."/>
            <person name="van Belkum A."/>
            <person name="van de Sande W.W."/>
        </authorList>
    </citation>
    <scope>NUCLEOTIDE SEQUENCE [LARGE SCALE GENOMIC DNA]</scope>
    <source>
        <strain evidence="8">mm55</strain>
    </source>
</reference>
<feature type="transmembrane region" description="Helical" evidence="6">
    <location>
        <begin position="83"/>
        <end position="104"/>
    </location>
</feature>
<dbReference type="Proteomes" id="UP000078237">
    <property type="component" value="Unassembled WGS sequence"/>
</dbReference>
<dbReference type="PANTHER" id="PTHR43791">
    <property type="entry name" value="PERMEASE-RELATED"/>
    <property type="match status" value="1"/>
</dbReference>